<dbReference type="InterPro" id="IPR000089">
    <property type="entry name" value="Biotin_lipoyl"/>
</dbReference>
<dbReference type="PROSITE" id="PS50968">
    <property type="entry name" value="BIOTINYL_LIPOYL"/>
    <property type="match status" value="1"/>
</dbReference>
<dbReference type="PANTHER" id="PTHR45266:SF3">
    <property type="entry name" value="OXALOACETATE DECARBOXYLASE ALPHA CHAIN"/>
    <property type="match status" value="1"/>
</dbReference>
<evidence type="ECO:0000256" key="7">
    <source>
        <dbReference type="ARBA" id="ARBA00023267"/>
    </source>
</evidence>
<dbReference type="NCBIfam" id="TIGR00531">
    <property type="entry name" value="BCCP"/>
    <property type="match status" value="1"/>
</dbReference>
<evidence type="ECO:0000256" key="6">
    <source>
        <dbReference type="ARBA" id="ARBA00023160"/>
    </source>
</evidence>
<name>A0A837DCN3_9PSEU</name>
<dbReference type="GO" id="GO:0006633">
    <property type="term" value="P:fatty acid biosynthetic process"/>
    <property type="evidence" value="ECO:0007669"/>
    <property type="project" value="UniProtKB-UniPathway"/>
</dbReference>
<dbReference type="PANTHER" id="PTHR45266">
    <property type="entry name" value="OXALOACETATE DECARBOXYLASE ALPHA CHAIN"/>
    <property type="match status" value="1"/>
</dbReference>
<dbReference type="InterPro" id="IPR050709">
    <property type="entry name" value="Biotin_Carboxyl_Carrier/Decarb"/>
</dbReference>
<dbReference type="FunFam" id="2.40.50.100:FF:000003">
    <property type="entry name" value="Acetyl-CoA carboxylase biotin carboxyl carrier protein"/>
    <property type="match status" value="1"/>
</dbReference>
<dbReference type="OMA" id="YHAPEPG"/>
<comment type="caution">
    <text evidence="10">The sequence shown here is derived from an EMBL/GenBank/DDBJ whole genome shotgun (WGS) entry which is preliminary data.</text>
</comment>
<evidence type="ECO:0000256" key="8">
    <source>
        <dbReference type="RuleBase" id="RU364072"/>
    </source>
</evidence>
<evidence type="ECO:0000313" key="11">
    <source>
        <dbReference type="Proteomes" id="UP000030848"/>
    </source>
</evidence>
<keyword evidence="6 8" id="KW-0275">Fatty acid biosynthesis</keyword>
<evidence type="ECO:0000256" key="4">
    <source>
        <dbReference type="ARBA" id="ARBA00022832"/>
    </source>
</evidence>
<dbReference type="SUPFAM" id="SSF51230">
    <property type="entry name" value="Single hybrid motif"/>
    <property type="match status" value="1"/>
</dbReference>
<evidence type="ECO:0000256" key="5">
    <source>
        <dbReference type="ARBA" id="ARBA00023098"/>
    </source>
</evidence>
<evidence type="ECO:0000259" key="9">
    <source>
        <dbReference type="PROSITE" id="PS50968"/>
    </source>
</evidence>
<dbReference type="PRINTS" id="PR01071">
    <property type="entry name" value="ACOABIOTINCC"/>
</dbReference>
<dbReference type="Pfam" id="PF00364">
    <property type="entry name" value="Biotin_lipoyl"/>
    <property type="match status" value="1"/>
</dbReference>
<dbReference type="PROSITE" id="PS00188">
    <property type="entry name" value="BIOTIN"/>
    <property type="match status" value="1"/>
</dbReference>
<keyword evidence="3 8" id="KW-0444">Lipid biosynthesis</keyword>
<organism evidence="10 11">
    <name type="scientific">Saccharomonospora viridis</name>
    <dbReference type="NCBI Taxonomy" id="1852"/>
    <lineage>
        <taxon>Bacteria</taxon>
        <taxon>Bacillati</taxon>
        <taxon>Actinomycetota</taxon>
        <taxon>Actinomycetes</taxon>
        <taxon>Pseudonocardiales</taxon>
        <taxon>Pseudonocardiaceae</taxon>
        <taxon>Saccharomonospora</taxon>
    </lineage>
</organism>
<dbReference type="InterPro" id="IPR001882">
    <property type="entry name" value="Biotin_BS"/>
</dbReference>
<dbReference type="Gene3D" id="2.40.50.100">
    <property type="match status" value="1"/>
</dbReference>
<protein>
    <recommendedName>
        <fullName evidence="2 8">Biotin carboxyl carrier protein of acetyl-CoA carboxylase</fullName>
    </recommendedName>
</protein>
<dbReference type="InterPro" id="IPR011053">
    <property type="entry name" value="Single_hybrid_motif"/>
</dbReference>
<accession>A0A837DCN3</accession>
<dbReference type="EMBL" id="JRZE01000003">
    <property type="protein sequence ID" value="KHF44134.1"/>
    <property type="molecule type" value="Genomic_DNA"/>
</dbReference>
<dbReference type="InterPro" id="IPR001249">
    <property type="entry name" value="AcCoA_biotinCC"/>
</dbReference>
<evidence type="ECO:0000313" key="10">
    <source>
        <dbReference type="EMBL" id="KHF44134.1"/>
    </source>
</evidence>
<dbReference type="GO" id="GO:0003989">
    <property type="term" value="F:acetyl-CoA carboxylase activity"/>
    <property type="evidence" value="ECO:0007669"/>
    <property type="project" value="InterPro"/>
</dbReference>
<dbReference type="RefSeq" id="WP_015787650.1">
    <property type="nucleotide sequence ID" value="NZ_CALJZO010000087.1"/>
</dbReference>
<keyword evidence="7 8" id="KW-0092">Biotin</keyword>
<reference evidence="10 11" key="1">
    <citation type="submission" date="2014-10" db="EMBL/GenBank/DDBJ databases">
        <title>Genome sequence of Micropolyspora internatus JCM3315.</title>
        <authorList>
            <person name="Shin S.-K."/>
            <person name="Yi H."/>
        </authorList>
    </citation>
    <scope>NUCLEOTIDE SEQUENCE [LARGE SCALE GENOMIC DNA]</scope>
    <source>
        <strain evidence="10 11">JCM 3315</strain>
    </source>
</reference>
<dbReference type="GO" id="GO:0009317">
    <property type="term" value="C:acetyl-CoA carboxylase complex"/>
    <property type="evidence" value="ECO:0007669"/>
    <property type="project" value="InterPro"/>
</dbReference>
<dbReference type="UniPathway" id="UPA00094"/>
<gene>
    <name evidence="10" type="ORF">MINT15_10160</name>
</gene>
<keyword evidence="5 8" id="KW-0443">Lipid metabolism</keyword>
<feature type="domain" description="Lipoyl-binding" evidence="9">
    <location>
        <begin position="91"/>
        <end position="167"/>
    </location>
</feature>
<dbReference type="OrthoDB" id="9811735at2"/>
<evidence type="ECO:0000256" key="3">
    <source>
        <dbReference type="ARBA" id="ARBA00022516"/>
    </source>
</evidence>
<proteinExistence type="predicted"/>
<dbReference type="CDD" id="cd06850">
    <property type="entry name" value="biotinyl_domain"/>
    <property type="match status" value="1"/>
</dbReference>
<comment type="pathway">
    <text evidence="1 8">Lipid metabolism; fatty acid biosynthesis.</text>
</comment>
<keyword evidence="4 8" id="KW-0276">Fatty acid metabolism</keyword>
<dbReference type="Proteomes" id="UP000030848">
    <property type="component" value="Unassembled WGS sequence"/>
</dbReference>
<dbReference type="AlphaFoldDB" id="A0A837DCN3"/>
<evidence type="ECO:0000256" key="2">
    <source>
        <dbReference type="ARBA" id="ARBA00017562"/>
    </source>
</evidence>
<sequence length="172" mass="18028">MTHNDSVLLHQSAVTASHPESNVPDETTLSKLCEGLAEVLRVAPRPPRRISVRLGAASIDVEWSAGLATEVGQKTVGIDEGTNDATTAPSGHAVTAPLVGTFYQAPEPGAKPFVQIGDRVSVGQQVAIVEAMKLMNRVEADVAGTVIDILVSDGQPVEYGQSLLLIDPEEPA</sequence>
<evidence type="ECO:0000256" key="1">
    <source>
        <dbReference type="ARBA" id="ARBA00005194"/>
    </source>
</evidence>
<comment type="function">
    <text evidence="8">This protein is a component of the acetyl coenzyme A carboxylase complex; first, biotin carboxylase catalyzes the carboxylation of the carrier protein and then the transcarboxylase transfers the carboxyl group to form malonyl-CoA.</text>
</comment>